<keyword evidence="1" id="KW-1133">Transmembrane helix</keyword>
<dbReference type="Proteomes" id="UP001240250">
    <property type="component" value="Unassembled WGS sequence"/>
</dbReference>
<comment type="caution">
    <text evidence="2">The sequence shown here is derived from an EMBL/GenBank/DDBJ whole genome shotgun (WGS) entry which is preliminary data.</text>
</comment>
<evidence type="ECO:0000256" key="1">
    <source>
        <dbReference type="SAM" id="Phobius"/>
    </source>
</evidence>
<organism evidence="2 3">
    <name type="scientific">Cellulomonas iranensis</name>
    <dbReference type="NCBI Taxonomy" id="76862"/>
    <lineage>
        <taxon>Bacteria</taxon>
        <taxon>Bacillati</taxon>
        <taxon>Actinomycetota</taxon>
        <taxon>Actinomycetes</taxon>
        <taxon>Micrococcales</taxon>
        <taxon>Cellulomonadaceae</taxon>
        <taxon>Cellulomonas</taxon>
    </lineage>
</organism>
<keyword evidence="3" id="KW-1185">Reference proteome</keyword>
<sequence>MSKGHDGCRPSDARTARVRGDEGAGLVEYVGAVAVVVALIAGIAMWVLPVGDTIVAKLCDAFDADCGGAGQIDVDREPERACTLGTDTTTVQAGVSIAFVDLGSEGQLSVDRLSDGTYRVTLNGDVAVKAVASAGEAHGGLEIMGYGGSVELSAEAAAGLHAGGGAEFTFDSIEDVQDFNGWVQRKFAQNVVASATGPAAPLVGIGLEGVSQLIDWVTGNTYVPPVPSAVYAEGGVVANAGAGVGVGVAGGSASIDYSNALGTKIDTKTGDITVYSKVELTAEAAAQLGFSSSDPNWGQGGEVSGQVQLVVAATVGPDGQLNHVSLDGAASSEGAYALSNGAGYPIGDGYGKGLTLTADFAVTDRNRTQVTAALAGLGAVAVAGQPSMATSAAIPLIFDEARRSGDITAQFVDVSSQDLLAAALSLKAPAVGGLGFSLGASTSSSETTDAYYMTPTGWKEWSGCAA</sequence>
<dbReference type="RefSeq" id="WP_070318450.1">
    <property type="nucleotide sequence ID" value="NZ_CP084585.1"/>
</dbReference>
<evidence type="ECO:0000313" key="3">
    <source>
        <dbReference type="Proteomes" id="UP001240250"/>
    </source>
</evidence>
<keyword evidence="1" id="KW-0812">Transmembrane</keyword>
<dbReference type="EMBL" id="JAUSVM010000001">
    <property type="protein sequence ID" value="MDQ0426321.1"/>
    <property type="molecule type" value="Genomic_DNA"/>
</dbReference>
<gene>
    <name evidence="2" type="ORF">JO380_002702</name>
</gene>
<feature type="transmembrane region" description="Helical" evidence="1">
    <location>
        <begin position="26"/>
        <end position="48"/>
    </location>
</feature>
<evidence type="ECO:0000313" key="2">
    <source>
        <dbReference type="EMBL" id="MDQ0426321.1"/>
    </source>
</evidence>
<keyword evidence="1" id="KW-0472">Membrane</keyword>
<name>A0ABU0GNL5_9CELL</name>
<reference evidence="2 3" key="1">
    <citation type="submission" date="2023-07" db="EMBL/GenBank/DDBJ databases">
        <title>Sequencing the genomes of 1000 actinobacteria strains.</title>
        <authorList>
            <person name="Klenk H.-P."/>
        </authorList>
    </citation>
    <scope>NUCLEOTIDE SEQUENCE [LARGE SCALE GENOMIC DNA]</scope>
    <source>
        <strain evidence="2 3">DSM 14785</strain>
    </source>
</reference>
<proteinExistence type="predicted"/>
<protein>
    <submittedName>
        <fullName evidence="2">Uncharacterized protein</fullName>
    </submittedName>
</protein>
<accession>A0ABU0GNL5</accession>